<organism evidence="7 8">
    <name type="scientific">Nasonia vitripennis</name>
    <name type="common">Parasitic wasp</name>
    <dbReference type="NCBI Taxonomy" id="7425"/>
    <lineage>
        <taxon>Eukaryota</taxon>
        <taxon>Metazoa</taxon>
        <taxon>Ecdysozoa</taxon>
        <taxon>Arthropoda</taxon>
        <taxon>Hexapoda</taxon>
        <taxon>Insecta</taxon>
        <taxon>Pterygota</taxon>
        <taxon>Neoptera</taxon>
        <taxon>Endopterygota</taxon>
        <taxon>Hymenoptera</taxon>
        <taxon>Apocrita</taxon>
        <taxon>Proctotrupomorpha</taxon>
        <taxon>Chalcidoidea</taxon>
        <taxon>Pteromalidae</taxon>
        <taxon>Pteromalinae</taxon>
        <taxon>Nasonia</taxon>
    </lineage>
</organism>
<proteinExistence type="inferred from homology"/>
<evidence type="ECO:0000256" key="1">
    <source>
        <dbReference type="ARBA" id="ARBA00003343"/>
    </source>
</evidence>
<dbReference type="EC" id="2.7.1.160" evidence="3"/>
<accession>A0A7M7TD65</accession>
<dbReference type="SUPFAM" id="SSF56399">
    <property type="entry name" value="ADP-ribosylation"/>
    <property type="match status" value="1"/>
</dbReference>
<dbReference type="PANTHER" id="PTHR12684:SF2">
    <property type="entry name" value="TRNA 2'-PHOSPHOTRANSFERASE 1"/>
    <property type="match status" value="1"/>
</dbReference>
<evidence type="ECO:0000256" key="6">
    <source>
        <dbReference type="ARBA" id="ARBA00047949"/>
    </source>
</evidence>
<dbReference type="RefSeq" id="XP_032454903.1">
    <property type="nucleotide sequence ID" value="XM_032599012.1"/>
</dbReference>
<sequence length="206" mass="23580">MKLIFCAFIFKKADVVDHDKRISKKLSYLLRHAAVKKGFNIRPDGFIPVQEILKETPGCTVKDIERVVANNDKQRFTLSSFDNVLMIKANQGHTISQVDSLNLKLLDSVDFDIVHGTYHSCYEKIRHQGLSRMKRNHIHFAKGLNFINGLRRNAELFIFINYPKAKGDGLKFYKSENNVILCPGNSEGFVKTKYFLKVVTRSGESL</sequence>
<comment type="function">
    <text evidence="1">Catalyzes the last step of tRNA splicing, the transfer of the splice junction 2'-phosphate from ligated tRNA to NAD to produce ADP-ribose 1''-2'' cyclic phosphate.</text>
</comment>
<dbReference type="InterPro" id="IPR002745">
    <property type="entry name" value="Ptrans_KptA/Tpt1"/>
</dbReference>
<evidence type="ECO:0000313" key="7">
    <source>
        <dbReference type="EnsemblMetazoa" id="XP_032454903"/>
    </source>
</evidence>
<evidence type="ECO:0000256" key="3">
    <source>
        <dbReference type="ARBA" id="ARBA00012007"/>
    </source>
</evidence>
<dbReference type="InterPro" id="IPR042080">
    <property type="entry name" value="RNA_2'-PTrans_N"/>
</dbReference>
<name>A0A7M7TD65_NASVI</name>
<evidence type="ECO:0000256" key="5">
    <source>
        <dbReference type="ARBA" id="ARBA00023027"/>
    </source>
</evidence>
<dbReference type="Gene3D" id="1.10.10.970">
    <property type="entry name" value="RNA 2'-phosphotransferase, Tpt1/KptA family, N-terminal domain"/>
    <property type="match status" value="1"/>
</dbReference>
<keyword evidence="5" id="KW-0520">NAD</keyword>
<evidence type="ECO:0000256" key="4">
    <source>
        <dbReference type="ARBA" id="ARBA00022679"/>
    </source>
</evidence>
<dbReference type="Proteomes" id="UP000002358">
    <property type="component" value="Chromosome 4"/>
</dbReference>
<dbReference type="KEGG" id="nvi:100123064"/>
<dbReference type="GeneID" id="100123064"/>
<keyword evidence="4" id="KW-0808">Transferase</keyword>
<keyword evidence="8" id="KW-1185">Reference proteome</keyword>
<reference evidence="7" key="1">
    <citation type="submission" date="2021-01" db="UniProtKB">
        <authorList>
            <consortium name="EnsemblMetazoa"/>
        </authorList>
    </citation>
    <scope>IDENTIFICATION</scope>
</reference>
<comment type="similarity">
    <text evidence="2">Belongs to the KptA/TPT1 family.</text>
</comment>
<dbReference type="InterPro" id="IPR042081">
    <property type="entry name" value="RNA_2'-PTrans_C"/>
</dbReference>
<dbReference type="InParanoid" id="A0A7M7TD65"/>
<dbReference type="AlphaFoldDB" id="A0A7M7TD65"/>
<dbReference type="PANTHER" id="PTHR12684">
    <property type="entry name" value="PUTATIVE PHOSPHOTRANSFERASE"/>
    <property type="match status" value="1"/>
</dbReference>
<protein>
    <recommendedName>
        <fullName evidence="3">2'-phosphotransferase</fullName>
        <ecNumber evidence="3">2.7.1.160</ecNumber>
    </recommendedName>
</protein>
<dbReference type="GO" id="GO:0006388">
    <property type="term" value="P:tRNA splicing, via endonucleolytic cleavage and ligation"/>
    <property type="evidence" value="ECO:0007669"/>
    <property type="project" value="TreeGrafter"/>
</dbReference>
<dbReference type="EnsemblMetazoa" id="XM_032599012">
    <property type="protein sequence ID" value="XP_032454903"/>
    <property type="gene ID" value="LOC100123064"/>
</dbReference>
<dbReference type="GO" id="GO:0000215">
    <property type="term" value="F:tRNA 2'-phosphotransferase activity"/>
    <property type="evidence" value="ECO:0007669"/>
    <property type="project" value="UniProtKB-EC"/>
</dbReference>
<dbReference type="Pfam" id="PF01885">
    <property type="entry name" value="PTS_2-RNA"/>
    <property type="match status" value="1"/>
</dbReference>
<evidence type="ECO:0000256" key="2">
    <source>
        <dbReference type="ARBA" id="ARBA00009836"/>
    </source>
</evidence>
<evidence type="ECO:0000313" key="8">
    <source>
        <dbReference type="Proteomes" id="UP000002358"/>
    </source>
</evidence>
<dbReference type="SMR" id="A0A7M7TD65"/>
<dbReference type="Gene3D" id="3.20.170.30">
    <property type="match status" value="1"/>
</dbReference>
<comment type="catalytic activity">
    <reaction evidence="6">
        <text>2'-phospho-[ligated tRNA] + NAD(+) = mature tRNA + ADP-alpha-D-ribose 1'',2''-cyclic phosphate + nicotinamide</text>
        <dbReference type="Rhea" id="RHEA:23324"/>
        <dbReference type="Rhea" id="RHEA-COMP:11106"/>
        <dbReference type="Rhea" id="RHEA-COMP:11107"/>
        <dbReference type="ChEBI" id="CHEBI:17154"/>
        <dbReference type="ChEBI" id="CHEBI:57540"/>
        <dbReference type="ChEBI" id="CHEBI:76596"/>
        <dbReference type="ChEBI" id="CHEBI:82883"/>
        <dbReference type="ChEBI" id="CHEBI:85027"/>
        <dbReference type="EC" id="2.7.1.160"/>
    </reaction>
</comment>
<dbReference type="FunCoup" id="A0A7M7TD65">
    <property type="interactions" value="217"/>
</dbReference>